<feature type="compositionally biased region" description="Basic residues" evidence="1">
    <location>
        <begin position="1"/>
        <end position="10"/>
    </location>
</feature>
<feature type="transmembrane region" description="Helical" evidence="2">
    <location>
        <begin position="225"/>
        <end position="248"/>
    </location>
</feature>
<feature type="compositionally biased region" description="Basic and acidic residues" evidence="1">
    <location>
        <begin position="1493"/>
        <end position="1503"/>
    </location>
</feature>
<evidence type="ECO:0000256" key="2">
    <source>
        <dbReference type="SAM" id="Phobius"/>
    </source>
</evidence>
<protein>
    <submittedName>
        <fullName evidence="3">Uncharacterized protein</fullName>
    </submittedName>
</protein>
<keyword evidence="2" id="KW-0472">Membrane</keyword>
<feature type="transmembrane region" description="Helical" evidence="2">
    <location>
        <begin position="149"/>
        <end position="169"/>
    </location>
</feature>
<dbReference type="Proteomes" id="UP000184330">
    <property type="component" value="Unassembled WGS sequence"/>
</dbReference>
<feature type="transmembrane region" description="Helical" evidence="2">
    <location>
        <begin position="780"/>
        <end position="798"/>
    </location>
</feature>
<feature type="region of interest" description="Disordered" evidence="1">
    <location>
        <begin position="1484"/>
        <end position="1503"/>
    </location>
</feature>
<name>A0A1L7XUF2_9HELO</name>
<proteinExistence type="predicted"/>
<dbReference type="Pfam" id="PF11915">
    <property type="entry name" value="DUF3433"/>
    <property type="match status" value="2"/>
</dbReference>
<keyword evidence="2" id="KW-0812">Transmembrane</keyword>
<keyword evidence="2" id="KW-1133">Transmembrane helix</keyword>
<organism evidence="3 4">
    <name type="scientific">Phialocephala subalpina</name>
    <dbReference type="NCBI Taxonomy" id="576137"/>
    <lineage>
        <taxon>Eukaryota</taxon>
        <taxon>Fungi</taxon>
        <taxon>Dikarya</taxon>
        <taxon>Ascomycota</taxon>
        <taxon>Pezizomycotina</taxon>
        <taxon>Leotiomycetes</taxon>
        <taxon>Helotiales</taxon>
        <taxon>Mollisiaceae</taxon>
        <taxon>Phialocephala</taxon>
        <taxon>Phialocephala fortinii species complex</taxon>
    </lineage>
</organism>
<evidence type="ECO:0000256" key="1">
    <source>
        <dbReference type="SAM" id="MobiDB-lite"/>
    </source>
</evidence>
<reference evidence="3 4" key="1">
    <citation type="submission" date="2016-03" db="EMBL/GenBank/DDBJ databases">
        <authorList>
            <person name="Ploux O."/>
        </authorList>
    </citation>
    <scope>NUCLEOTIDE SEQUENCE [LARGE SCALE GENOMIC DNA]</scope>
    <source>
        <strain evidence="3 4">UAMH 11012</strain>
    </source>
</reference>
<evidence type="ECO:0000313" key="4">
    <source>
        <dbReference type="Proteomes" id="UP000184330"/>
    </source>
</evidence>
<dbReference type="InterPro" id="IPR021840">
    <property type="entry name" value="DUF3433"/>
</dbReference>
<accession>A0A1L7XUF2</accession>
<evidence type="ECO:0000313" key="3">
    <source>
        <dbReference type="EMBL" id="CZR68661.1"/>
    </source>
</evidence>
<sequence length="1503" mass="164419">MDGYRVKRRPLPSSFESHSDRVSAISSNDATIWSPNFDGPENEPFIHSPASGITGASPLESKDATISTLKVSALDITSTTYETLSHTPVKESPYAIDQTLVSHDWIPYTLRLSYLLILGIISTALAVIIILLTWLSWSRSGLGDDNGSSILLFGWRFTPTLVAVLFVILETLLLEDVRRTEVFARLSSPCPGNAATTVLATSRSWWNDPIDALSRKKNGGLLSQTLFYAAIMNIVGSFVLSPLSAAFLSSELTPMSERSTFRTFQSIQNATLPISPDDETYFKTVSALVLNLSTSVWLTDNHTITPFWTSTLSEAPLGATVPETPQNWTANTPVLQVQLDCMPMTLNNLAQTSFQLSSEDGCTVGVEVAVGAAPTPNPLESAPTYTESLPTYYPIKEAGAWWVSTAISASDFSTSMMTSQYNQTSLTNVSQECQGRYILGINTPFNVTYSNEDYYINGTTIITNTTGFRLRSYLCNTNYFSANLSVDVAVSSLNTSLGLNEKLFNKSTSTVPSAHLNFTMFDDAFFSNYWMDKLNVSGQGRSYVGPALPLAAMYGYDVDAMLDDQEIVMKAQQVAQRFFGESVLAAYGKSTPVTSPSLLGSTTKSKQRIVASFGIGATLAVILLGTSILTALVFYHSRLSRRPLNLDRDPGPAAAVTSLLKLEATSSHFRGLDRLPDVLIRKKLEALTFALDRGSLMVDDRGMEQDSSKAFPPPPAKAYSKDWRPFVLKGWGGLSLILALASLITALSVLFAKSRIPGLYETGLVYSHSITFKNLYVTSLAPYSIIPTLVAVGVRFWWRGLESTFKRVQPYVSMAKRPVALSAGPALSYNTLPPVYSVWKAARHRHWLLAFVCIGAALVDVFTVSMSALWQRNIGSRQSNVELPRTLMLRDVPQVFNVPVPDDPDSGDPEDYSILSQLYGDSEVFLSWMYGAVNELSYAGANLPWTQSDWSFTPINVSSSSVTTPSASDASIPNESANITLETFGLRGRLECQPVDMRNVSNWLYTWDLTNSSVWNLSSVDDTARKYKKGYELGSFFGGEVETYFWLSSDTNTSTGSASTFFSNPSRVQCCANETDGEPGLTALGYWAPLGVAEDLILSHPGHGAQDETVDGRGSLSRNITVKWVVGKPFPWQWTQVNQTSGPFLWSEIPEVNVLTCQPVIESSRAEVTVKQEDESVVDFELLEQPEAHQPAWSDYYLKHNTTPGANGTVQPLGLYHVGWTVNITVSYGYLFMDAMLGAADSQRFVSTSRWGYEDEPLHDRMYSIKMPGLNADLMSYAIWTSLNGNISALLDPSILETSASSVFTTFFQHFVAENSASGGGRAYQLLNYSLPGDLGPIVNADLKGISAYQDSNSSANVSNVVRATLSKPAYRLDMSIAAVAICLGILVCLAFITVVIFLVDHNYFKTLPRDVDSLASVLALVYDSPKLRAMVEQNQLLAENAKGSGYTQPGSEDTKAVIGYFQGSHGDTRWGIELVDGLDGGKRASQGADSFSDGHELLSMRR</sequence>
<dbReference type="PANTHER" id="PTHR37544">
    <property type="entry name" value="SPRAY-RELATED"/>
    <property type="match status" value="1"/>
</dbReference>
<feature type="region of interest" description="Disordered" evidence="1">
    <location>
        <begin position="1"/>
        <end position="22"/>
    </location>
</feature>
<feature type="transmembrane region" description="Helical" evidence="2">
    <location>
        <begin position="731"/>
        <end position="752"/>
    </location>
</feature>
<feature type="transmembrane region" description="Helical" evidence="2">
    <location>
        <begin position="847"/>
        <end position="870"/>
    </location>
</feature>
<keyword evidence="4" id="KW-1185">Reference proteome</keyword>
<dbReference type="PANTHER" id="PTHR37544:SF3">
    <property type="entry name" value="SPRAY"/>
    <property type="match status" value="1"/>
</dbReference>
<feature type="transmembrane region" description="Helical" evidence="2">
    <location>
        <begin position="1377"/>
        <end position="1400"/>
    </location>
</feature>
<dbReference type="OrthoDB" id="3248909at2759"/>
<gene>
    <name evidence="3" type="ORF">PAC_18560</name>
</gene>
<feature type="transmembrane region" description="Helical" evidence="2">
    <location>
        <begin position="609"/>
        <end position="635"/>
    </location>
</feature>
<dbReference type="EMBL" id="FJOG01000058">
    <property type="protein sequence ID" value="CZR68661.1"/>
    <property type="molecule type" value="Genomic_DNA"/>
</dbReference>
<feature type="transmembrane region" description="Helical" evidence="2">
    <location>
        <begin position="112"/>
        <end position="137"/>
    </location>
</feature>